<dbReference type="InterPro" id="IPR024983">
    <property type="entry name" value="CHAT_dom"/>
</dbReference>
<comment type="caution">
    <text evidence="2">The sequence shown here is derived from an EMBL/GenBank/DDBJ whole genome shotgun (WGS) entry which is preliminary data.</text>
</comment>
<sequence length="1304" mass="139778">MQKLLTSVRRRSAAYLKRGDPGPVLSNRALTEAGRLLATARAASRHHPISPQVMRAVAWLHWCRYLALPAGAGRADYEVAQGLFATVFRLDPALVPEELRERLAAGQDEAGELGERGAQLLMRGDLANAVGLLRRAVEVGGTDDPERHMWLANLGQALQARFADTKLDGDLDEAVRRLEEALAAVPAGHPYRSAYLLNLGRTLRLRDRGDDLGAAITRLLAAIDECALQNDAVRARAMCLAALGEALHERFVRGRDPVDLDAAIAAWGDAADMEHDAADLARIMTNLSVALRARHQRDGDARDAEASVTAARAAVEAGAGAERPACLANLVAALALQVDEAADSEMIGAAREALAALPADHSDRGALLERLGGALWRRYLAGRETSDLDEAIACCRSAAEALPGEGRLANLTTVLIERVATLGDDADLTTVVADARWVLEATGPDAPERAGRLAHLGVVHRLRHQRLGETADLDAAIVSWRAVADAGTSDAGLHGNLSDALIDRFTRTGRLDDLIAAVAHARTAAGAVDGEHPHRPQMLAHFSIALRLRYRRLGDPADLDDAVDQAQAAVDATPAGHAGRGPWLSALNNALQARFERAGDPRDLDRAIAANLETLDVGTDAPDAARSNLGGSLMVRFRHGGDPADLDAAITHLQWAIDHAPVGHRHRANYLGNLGYARHVRYDSGGDPADLEAAAVLCRDAVEASAGRPDQAQFLSNLARVSQARFDQSGNETAADAALDDLRRAAAIETAPPTERVACGRRRGDLAARLGRWSEAADGYAQAVAVLPLMAWRGLDRDGRQERLAWWGGTAADAAASATAAGRVEHAVALLEQGRAVSWAQLLDMGTDLGALRRVRPALADRLAAVGAELTNEPAAVVPLAPPSGPDTDRRIAAAHEWEELVARVRELDGFAGFLRPPPTGSLLAAAEGGPVVIVNVSRWRCDALLVRRDGLRACPLPALTLGEVIARAEGYLTLLSEAEAADLRRIEAQRPVSGESPRTVARRRLDAARAVEEAHERVDRLLADLQAWLWDTIAEPVLDALGHAGTPEGDAATWPRVWWCPTGPLTVLPLHTAGRHGEGDRTVLDRVVSSYTPTLRALLEARRPAAPVDPEADRLLLVDVADPEGLPPIDNSAERTALLRGFPAEARTVLDDVAAVRAALPHHRWAHFSCHGDQDLRAPSRGGLRLRDGVLTVADLSTGRFRGDFAGLSACKTAVGGVHLLDEVVTLAAALHHTGFRHVIAALWSIDKETSAEVFGTLYERIAAHGRMEPDRAPAVLHEVVRRIRDRRPDWPHRWTPFTHIGP</sequence>
<protein>
    <submittedName>
        <fullName evidence="2">CHAT domain-containing protein</fullName>
    </submittedName>
</protein>
<proteinExistence type="predicted"/>
<dbReference type="Pfam" id="PF12770">
    <property type="entry name" value="CHAT"/>
    <property type="match status" value="1"/>
</dbReference>
<feature type="domain" description="CHAT" evidence="1">
    <location>
        <begin position="1028"/>
        <end position="1303"/>
    </location>
</feature>
<dbReference type="EMBL" id="SHKY01000001">
    <property type="protein sequence ID" value="RZU53288.1"/>
    <property type="molecule type" value="Genomic_DNA"/>
</dbReference>
<keyword evidence="3" id="KW-1185">Reference proteome</keyword>
<dbReference type="Gene3D" id="1.25.40.10">
    <property type="entry name" value="Tetratricopeptide repeat domain"/>
    <property type="match status" value="2"/>
</dbReference>
<dbReference type="SUPFAM" id="SSF48452">
    <property type="entry name" value="TPR-like"/>
    <property type="match status" value="1"/>
</dbReference>
<dbReference type="Proteomes" id="UP000292564">
    <property type="component" value="Unassembled WGS sequence"/>
</dbReference>
<evidence type="ECO:0000313" key="3">
    <source>
        <dbReference type="Proteomes" id="UP000292564"/>
    </source>
</evidence>
<dbReference type="OrthoDB" id="3206999at2"/>
<dbReference type="InterPro" id="IPR011990">
    <property type="entry name" value="TPR-like_helical_dom_sf"/>
</dbReference>
<evidence type="ECO:0000259" key="1">
    <source>
        <dbReference type="Pfam" id="PF12770"/>
    </source>
</evidence>
<dbReference type="RefSeq" id="WP_130511781.1">
    <property type="nucleotide sequence ID" value="NZ_SHKY01000001.1"/>
</dbReference>
<reference evidence="2 3" key="1">
    <citation type="submission" date="2019-02" db="EMBL/GenBank/DDBJ databases">
        <title>Sequencing the genomes of 1000 actinobacteria strains.</title>
        <authorList>
            <person name="Klenk H.-P."/>
        </authorList>
    </citation>
    <scope>NUCLEOTIDE SEQUENCE [LARGE SCALE GENOMIC DNA]</scope>
    <source>
        <strain evidence="2 3">DSM 45162</strain>
    </source>
</reference>
<gene>
    <name evidence="2" type="ORF">EV385_5198</name>
</gene>
<accession>A0A4Q7ZQA0</accession>
<name>A0A4Q7ZQA0_9ACTN</name>
<evidence type="ECO:0000313" key="2">
    <source>
        <dbReference type="EMBL" id="RZU53288.1"/>
    </source>
</evidence>
<organism evidence="2 3">
    <name type="scientific">Krasilnikovia cinnamomea</name>
    <dbReference type="NCBI Taxonomy" id="349313"/>
    <lineage>
        <taxon>Bacteria</taxon>
        <taxon>Bacillati</taxon>
        <taxon>Actinomycetota</taxon>
        <taxon>Actinomycetes</taxon>
        <taxon>Micromonosporales</taxon>
        <taxon>Micromonosporaceae</taxon>
        <taxon>Krasilnikovia</taxon>
    </lineage>
</organism>